<dbReference type="InterPro" id="IPR036866">
    <property type="entry name" value="RibonucZ/Hydroxyglut_hydro"/>
</dbReference>
<protein>
    <submittedName>
        <fullName evidence="4">RNA-metabolising metallo-beta-lactamase</fullName>
    </submittedName>
</protein>
<dbReference type="GO" id="GO:0004521">
    <property type="term" value="F:RNA endonuclease activity"/>
    <property type="evidence" value="ECO:0007669"/>
    <property type="project" value="TreeGrafter"/>
</dbReference>
<dbReference type="CDD" id="cd16295">
    <property type="entry name" value="TTHA0252-CPSF-like_MBL-fold"/>
    <property type="match status" value="1"/>
</dbReference>
<dbReference type="EMBL" id="CP002101">
    <property type="protein sequence ID" value="AEH60566.1"/>
    <property type="molecule type" value="Genomic_DNA"/>
</dbReference>
<dbReference type="PANTHER" id="PTHR11203:SF52">
    <property type="entry name" value="MRNA 3-END PROCESSING FACTOR"/>
    <property type="match status" value="1"/>
</dbReference>
<dbReference type="KEGG" id="mzh:Mzhil_0699"/>
<dbReference type="HOGENOM" id="CLU_009673_5_1_2"/>
<dbReference type="Pfam" id="PF10996">
    <property type="entry name" value="Beta-Casp"/>
    <property type="match status" value="1"/>
</dbReference>
<dbReference type="InterPro" id="IPR022712">
    <property type="entry name" value="Beta_Casp"/>
</dbReference>
<dbReference type="AlphaFoldDB" id="F7XK99"/>
<dbReference type="RefSeq" id="WP_013898005.1">
    <property type="nucleotide sequence ID" value="NC_015676.1"/>
</dbReference>
<keyword evidence="1" id="KW-0378">Hydrolase</keyword>
<gene>
    <name evidence="4" type="ordered locus">Mzhil_0699</name>
</gene>
<dbReference type="GeneID" id="10822311"/>
<dbReference type="Proteomes" id="UP000006622">
    <property type="component" value="Chromosome"/>
</dbReference>
<accession>F7XK99</accession>
<evidence type="ECO:0000313" key="5">
    <source>
        <dbReference type="Proteomes" id="UP000006622"/>
    </source>
</evidence>
<evidence type="ECO:0000259" key="2">
    <source>
        <dbReference type="SMART" id="SM00849"/>
    </source>
</evidence>
<dbReference type="SMART" id="SM01027">
    <property type="entry name" value="Beta-Casp"/>
    <property type="match status" value="1"/>
</dbReference>
<organism evidence="4 5">
    <name type="scientific">Methanosalsum zhilinae (strain DSM 4017 / NBRC 107636 / OCM 62 / WeN5)</name>
    <name type="common">Methanohalophilus zhilinae</name>
    <dbReference type="NCBI Taxonomy" id="679901"/>
    <lineage>
        <taxon>Archaea</taxon>
        <taxon>Methanobacteriati</taxon>
        <taxon>Methanobacteriota</taxon>
        <taxon>Stenosarchaea group</taxon>
        <taxon>Methanomicrobia</taxon>
        <taxon>Methanosarcinales</taxon>
        <taxon>Methanosarcinaceae</taxon>
        <taxon>Methanosalsum</taxon>
    </lineage>
</organism>
<feature type="domain" description="Metallo-beta-lactamase" evidence="2">
    <location>
        <begin position="13"/>
        <end position="189"/>
    </location>
</feature>
<dbReference type="InterPro" id="IPR001279">
    <property type="entry name" value="Metallo-B-lactamas"/>
</dbReference>
<evidence type="ECO:0000313" key="4">
    <source>
        <dbReference type="EMBL" id="AEH60566.1"/>
    </source>
</evidence>
<evidence type="ECO:0000259" key="3">
    <source>
        <dbReference type="SMART" id="SM01027"/>
    </source>
</evidence>
<evidence type="ECO:0000256" key="1">
    <source>
        <dbReference type="ARBA" id="ARBA00022801"/>
    </source>
</evidence>
<dbReference type="SMART" id="SM00849">
    <property type="entry name" value="Lactamase_B"/>
    <property type="match status" value="1"/>
</dbReference>
<dbReference type="SUPFAM" id="SSF56281">
    <property type="entry name" value="Metallo-hydrolase/oxidoreductase"/>
    <property type="match status" value="1"/>
</dbReference>
<keyword evidence="5" id="KW-1185">Reference proteome</keyword>
<feature type="domain" description="Beta-Casp" evidence="3">
    <location>
        <begin position="223"/>
        <end position="330"/>
    </location>
</feature>
<sequence length="412" mass="46006">MLLQFKGGCREVGRSALLVNEEILIDYGLKPGDSFQYPLNGLHPRSVIISHGHLDHCGAVPSLIDIYPDIFMTPPTLSFSNLLARDTIKIAESMGYYPPFDREDLRIFMNSVQKVDFDVEFSASGYTSAFYNAGHIPGSASVYLNSPDNESLFYTGDINTHDTRLVTGADQFPDADTLIIESTYYGEDHPSRKDTESAFIESVQETLDIGGNVIIPAFAIGRTQEILMMLDAHNINAYVDGMGIDAYKLIMKHQEYVKNPVHLKRAFKNASVVKPNKRARITENPSVIVTTSGMLSGGPVMYYLDKLCRDPKTKIMLTGYQAEGTNGRMALDNGSIMNNGAHQHLKNIIEYYDFSAHCGDKQLKEIVKDFCDRGTETIFTMHGEQSEQFSQWINQEIGVDTYAPENGSSYRI</sequence>
<dbReference type="Gene3D" id="3.60.15.10">
    <property type="entry name" value="Ribonuclease Z/Hydroxyacylglutathione hydrolase-like"/>
    <property type="match status" value="1"/>
</dbReference>
<dbReference type="Pfam" id="PF07521">
    <property type="entry name" value="RMMBL"/>
    <property type="match status" value="1"/>
</dbReference>
<dbReference type="OrthoDB" id="40950at2157"/>
<dbReference type="Gene3D" id="3.40.50.10890">
    <property type="match status" value="1"/>
</dbReference>
<dbReference type="Pfam" id="PF00753">
    <property type="entry name" value="Lactamase_B"/>
    <property type="match status" value="1"/>
</dbReference>
<dbReference type="InterPro" id="IPR050698">
    <property type="entry name" value="MBL"/>
</dbReference>
<reference evidence="4" key="1">
    <citation type="submission" date="2010-07" db="EMBL/GenBank/DDBJ databases">
        <title>The complete genome of Methanosalsum zhilinae DSM 4017.</title>
        <authorList>
            <consortium name="US DOE Joint Genome Institute (JGI-PGF)"/>
            <person name="Lucas S."/>
            <person name="Copeland A."/>
            <person name="Lapidus A."/>
            <person name="Glavina del Rio T."/>
            <person name="Dalin E."/>
            <person name="Tice H."/>
            <person name="Bruce D."/>
            <person name="Goodwin L."/>
            <person name="Pitluck S."/>
            <person name="Kyrpides N."/>
            <person name="Mavromatis K."/>
            <person name="Ovchinnikova G."/>
            <person name="Daligault H."/>
            <person name="Detter J.C."/>
            <person name="Han C."/>
            <person name="Tapia R."/>
            <person name="Larimer F."/>
            <person name="Land M."/>
            <person name="Hauser L."/>
            <person name="Markowitz V."/>
            <person name="Cheng J.-F."/>
            <person name="Hugenholtz P."/>
            <person name="Woyke T."/>
            <person name="Wu D."/>
            <person name="Spring S."/>
            <person name="Schueler E."/>
            <person name="Brambilla E."/>
            <person name="Klenk H.-P."/>
            <person name="Eisen J.A."/>
        </authorList>
    </citation>
    <scope>NUCLEOTIDE SEQUENCE</scope>
    <source>
        <strain evidence="4">DSM 4017</strain>
    </source>
</reference>
<dbReference type="GO" id="GO:0016787">
    <property type="term" value="F:hydrolase activity"/>
    <property type="evidence" value="ECO:0007669"/>
    <property type="project" value="UniProtKB-KW"/>
</dbReference>
<proteinExistence type="predicted"/>
<dbReference type="STRING" id="679901.Mzhil_0699"/>
<name>F7XK99_METZD</name>
<dbReference type="PANTHER" id="PTHR11203">
    <property type="entry name" value="CLEAVAGE AND POLYADENYLATION SPECIFICITY FACTOR FAMILY MEMBER"/>
    <property type="match status" value="1"/>
</dbReference>
<dbReference type="InterPro" id="IPR011108">
    <property type="entry name" value="RMMBL"/>
</dbReference>